<gene>
    <name evidence="1" type="ORF">METZ01_LOCUS164427</name>
</gene>
<protein>
    <recommendedName>
        <fullName evidence="2">DZANK-type domain-containing protein</fullName>
    </recommendedName>
</protein>
<sequence>MSEKTCPKCGYENITQAAWCEKCLHHFDEYGREKSIKCPGCFHTNEYNDDYCEVCHEPLKPGQWE</sequence>
<proteinExistence type="predicted"/>
<organism evidence="1">
    <name type="scientific">marine metagenome</name>
    <dbReference type="NCBI Taxonomy" id="408172"/>
    <lineage>
        <taxon>unclassified sequences</taxon>
        <taxon>metagenomes</taxon>
        <taxon>ecological metagenomes</taxon>
    </lineage>
</organism>
<dbReference type="EMBL" id="UINC01029217">
    <property type="protein sequence ID" value="SVB11573.1"/>
    <property type="molecule type" value="Genomic_DNA"/>
</dbReference>
<evidence type="ECO:0008006" key="2">
    <source>
        <dbReference type="Google" id="ProtNLM"/>
    </source>
</evidence>
<dbReference type="AlphaFoldDB" id="A0A382BEB0"/>
<name>A0A382BEB0_9ZZZZ</name>
<reference evidence="1" key="1">
    <citation type="submission" date="2018-05" db="EMBL/GenBank/DDBJ databases">
        <authorList>
            <person name="Lanie J.A."/>
            <person name="Ng W.-L."/>
            <person name="Kazmierczak K.M."/>
            <person name="Andrzejewski T.M."/>
            <person name="Davidsen T.M."/>
            <person name="Wayne K.J."/>
            <person name="Tettelin H."/>
            <person name="Glass J.I."/>
            <person name="Rusch D."/>
            <person name="Podicherti R."/>
            <person name="Tsui H.-C.T."/>
            <person name="Winkler M.E."/>
        </authorList>
    </citation>
    <scope>NUCLEOTIDE SEQUENCE</scope>
</reference>
<evidence type="ECO:0000313" key="1">
    <source>
        <dbReference type="EMBL" id="SVB11573.1"/>
    </source>
</evidence>
<accession>A0A382BEB0</accession>